<protein>
    <recommendedName>
        <fullName evidence="4">PQQ-dependent dehydrogenase, methanol/ethanol family</fullName>
    </recommendedName>
</protein>
<evidence type="ECO:0000313" key="2">
    <source>
        <dbReference type="EMBL" id="VFU08531.1"/>
    </source>
</evidence>
<dbReference type="Gene3D" id="2.140.10.10">
    <property type="entry name" value="Quinoprotein alcohol dehydrogenase-like superfamily"/>
    <property type="match status" value="1"/>
</dbReference>
<dbReference type="AlphaFoldDB" id="A0A4U8Z0N6"/>
<dbReference type="Proteomes" id="UP000294360">
    <property type="component" value="Chromosome"/>
</dbReference>
<dbReference type="SUPFAM" id="SSF50998">
    <property type="entry name" value="Quinoprotein alcohol dehydrogenase-like"/>
    <property type="match status" value="1"/>
</dbReference>
<proteinExistence type="predicted"/>
<organism evidence="2 3">
    <name type="scientific">Methylocella tundrae</name>
    <dbReference type="NCBI Taxonomy" id="227605"/>
    <lineage>
        <taxon>Bacteria</taxon>
        <taxon>Pseudomonadati</taxon>
        <taxon>Pseudomonadota</taxon>
        <taxon>Alphaproteobacteria</taxon>
        <taxon>Hyphomicrobiales</taxon>
        <taxon>Beijerinckiaceae</taxon>
        <taxon>Methylocella</taxon>
    </lineage>
</organism>
<feature type="chain" id="PRO_5020615759" description="PQQ-dependent dehydrogenase, methanol/ethanol family" evidence="1">
    <location>
        <begin position="29"/>
        <end position="95"/>
    </location>
</feature>
<evidence type="ECO:0000256" key="1">
    <source>
        <dbReference type="SAM" id="SignalP"/>
    </source>
</evidence>
<dbReference type="InterPro" id="IPR011047">
    <property type="entry name" value="Quinoprotein_ADH-like_sf"/>
</dbReference>
<dbReference type="KEGG" id="mtun:MTUNDRAET4_1638"/>
<reference evidence="2 3" key="1">
    <citation type="submission" date="2019-03" db="EMBL/GenBank/DDBJ databases">
        <authorList>
            <person name="Kox A.R. M."/>
        </authorList>
    </citation>
    <scope>NUCLEOTIDE SEQUENCE [LARGE SCALE GENOMIC DNA]</scope>
    <source>
        <strain evidence="2">MTUNDRAET4 annotated genome</strain>
    </source>
</reference>
<feature type="signal peptide" evidence="1">
    <location>
        <begin position="1"/>
        <end position="28"/>
    </location>
</feature>
<name>A0A4U8Z0N6_METTU</name>
<evidence type="ECO:0008006" key="4">
    <source>
        <dbReference type="Google" id="ProtNLM"/>
    </source>
</evidence>
<dbReference type="EMBL" id="LR536450">
    <property type="protein sequence ID" value="VFU08531.1"/>
    <property type="molecule type" value="Genomic_DNA"/>
</dbReference>
<keyword evidence="1" id="KW-0732">Signal</keyword>
<sequence>MSWRKHLLCQAALAVLAIASLSAVGARAGSDEEIVRNSKNPDLWPGMGQNLALQRHSDLKDLNKDNIGNLQLAWSQSTGALARSRRPACCRRRRR</sequence>
<dbReference type="RefSeq" id="WP_244605742.1">
    <property type="nucleotide sequence ID" value="NZ_LR536450.1"/>
</dbReference>
<accession>A0A4U8Z0N6</accession>
<gene>
    <name evidence="2" type="ORF">MTUNDRAET4_1638</name>
</gene>
<evidence type="ECO:0000313" key="3">
    <source>
        <dbReference type="Proteomes" id="UP000294360"/>
    </source>
</evidence>